<dbReference type="PROSITE" id="PS00108">
    <property type="entry name" value="PROTEIN_KINASE_ST"/>
    <property type="match status" value="1"/>
</dbReference>
<accession>A0ABQ8IEY3</accession>
<name>A0ABQ8IEY3_9ROSI</name>
<evidence type="ECO:0000256" key="5">
    <source>
        <dbReference type="PROSITE-ProRule" id="PRU10141"/>
    </source>
</evidence>
<feature type="domain" description="Protein kinase" evidence="7">
    <location>
        <begin position="3"/>
        <end position="271"/>
    </location>
</feature>
<protein>
    <recommendedName>
        <fullName evidence="7">Protein kinase domain-containing protein</fullName>
    </recommendedName>
</protein>
<keyword evidence="4 5" id="KW-0067">ATP-binding</keyword>
<reference evidence="8 9" key="1">
    <citation type="submission" date="2021-02" db="EMBL/GenBank/DDBJ databases">
        <title>Plant Genome Project.</title>
        <authorList>
            <person name="Zhang R.-G."/>
        </authorList>
    </citation>
    <scope>NUCLEOTIDE SEQUENCE [LARGE SCALE GENOMIC DNA]</scope>
    <source>
        <tissue evidence="8">Leaves</tissue>
    </source>
</reference>
<sequence>MEWVKVQVLGKGSYGLVSLAVNFEDPSLPFIAIKSSRLRDSYSLEKEKRILEDLEGSSPHIIMFLADTISFDEELGWVYDLLLEYAPGGNLSDLLKNRGGCLPEYDVQDCTRMILKGLCSIHEKGYVHCDLKPANILVVPRQDGTTCLKIADFGLTKEPGEEMQYKYSYVFKFRGTPLYMSPESFLCGEIESALDIWSLGCIVVEMLTGKPAMRWVGGHQMNFLSGCDFVMQDPNIPENMSDMGEDFLRKCFARNPRERWTAEMLLNHPYVLPEPAVMSATISLPVPPDGWNSQHWDSNVPPPEWRSQPWDSNVPPAGWCSFSSENSLSSSCSQVYDTVCNETTQQRWQEKAWNLEEDAYMAGALV</sequence>
<comment type="caution">
    <text evidence="8">The sequence shown here is derived from an EMBL/GenBank/DDBJ whole genome shotgun (WGS) entry which is preliminary data.</text>
</comment>
<evidence type="ECO:0000256" key="3">
    <source>
        <dbReference type="ARBA" id="ARBA00022777"/>
    </source>
</evidence>
<dbReference type="PROSITE" id="PS00107">
    <property type="entry name" value="PROTEIN_KINASE_ATP"/>
    <property type="match status" value="1"/>
</dbReference>
<dbReference type="Proteomes" id="UP000827721">
    <property type="component" value="Unassembled WGS sequence"/>
</dbReference>
<keyword evidence="9" id="KW-1185">Reference proteome</keyword>
<dbReference type="InterPro" id="IPR000719">
    <property type="entry name" value="Prot_kinase_dom"/>
</dbReference>
<evidence type="ECO:0000313" key="8">
    <source>
        <dbReference type="EMBL" id="KAH7575241.1"/>
    </source>
</evidence>
<evidence type="ECO:0000256" key="6">
    <source>
        <dbReference type="RuleBase" id="RU000304"/>
    </source>
</evidence>
<comment type="similarity">
    <text evidence="6">Belongs to the protein kinase superfamily.</text>
</comment>
<keyword evidence="3" id="KW-0418">Kinase</keyword>
<gene>
    <name evidence="8" type="ORF">JRO89_XS02G0068200</name>
</gene>
<dbReference type="InterPro" id="IPR008271">
    <property type="entry name" value="Ser/Thr_kinase_AS"/>
</dbReference>
<dbReference type="InterPro" id="IPR011009">
    <property type="entry name" value="Kinase-like_dom_sf"/>
</dbReference>
<dbReference type="PROSITE" id="PS50011">
    <property type="entry name" value="PROTEIN_KINASE_DOM"/>
    <property type="match status" value="1"/>
</dbReference>
<dbReference type="Gene3D" id="1.10.510.10">
    <property type="entry name" value="Transferase(Phosphotransferase) domain 1"/>
    <property type="match status" value="1"/>
</dbReference>
<proteinExistence type="inferred from homology"/>
<organism evidence="8 9">
    <name type="scientific">Xanthoceras sorbifolium</name>
    <dbReference type="NCBI Taxonomy" id="99658"/>
    <lineage>
        <taxon>Eukaryota</taxon>
        <taxon>Viridiplantae</taxon>
        <taxon>Streptophyta</taxon>
        <taxon>Embryophyta</taxon>
        <taxon>Tracheophyta</taxon>
        <taxon>Spermatophyta</taxon>
        <taxon>Magnoliopsida</taxon>
        <taxon>eudicotyledons</taxon>
        <taxon>Gunneridae</taxon>
        <taxon>Pentapetalae</taxon>
        <taxon>rosids</taxon>
        <taxon>malvids</taxon>
        <taxon>Sapindales</taxon>
        <taxon>Sapindaceae</taxon>
        <taxon>Xanthoceroideae</taxon>
        <taxon>Xanthoceras</taxon>
    </lineage>
</organism>
<dbReference type="PANTHER" id="PTHR48011:SF51">
    <property type="entry name" value="PROTEIN KINASE SUPERFAMILY PROTEIN"/>
    <property type="match status" value="1"/>
</dbReference>
<keyword evidence="6" id="KW-0723">Serine/threonine-protein kinase</keyword>
<evidence type="ECO:0000256" key="2">
    <source>
        <dbReference type="ARBA" id="ARBA00022741"/>
    </source>
</evidence>
<evidence type="ECO:0000256" key="1">
    <source>
        <dbReference type="ARBA" id="ARBA00022679"/>
    </source>
</evidence>
<dbReference type="InterPro" id="IPR017441">
    <property type="entry name" value="Protein_kinase_ATP_BS"/>
</dbReference>
<dbReference type="EMBL" id="JAFEMO010000002">
    <property type="protein sequence ID" value="KAH7575241.1"/>
    <property type="molecule type" value="Genomic_DNA"/>
</dbReference>
<dbReference type="SUPFAM" id="SSF56112">
    <property type="entry name" value="Protein kinase-like (PK-like)"/>
    <property type="match status" value="1"/>
</dbReference>
<evidence type="ECO:0000256" key="4">
    <source>
        <dbReference type="ARBA" id="ARBA00022840"/>
    </source>
</evidence>
<dbReference type="InterPro" id="IPR052751">
    <property type="entry name" value="Plant_MAPKKK"/>
</dbReference>
<keyword evidence="2 5" id="KW-0547">Nucleotide-binding</keyword>
<keyword evidence="1" id="KW-0808">Transferase</keyword>
<dbReference type="PANTHER" id="PTHR48011">
    <property type="entry name" value="CCR4-NOT TRANSCRIPTIONAL COMPLEX SUBUNIT CAF120-RELATED"/>
    <property type="match status" value="1"/>
</dbReference>
<evidence type="ECO:0000313" key="9">
    <source>
        <dbReference type="Proteomes" id="UP000827721"/>
    </source>
</evidence>
<dbReference type="Pfam" id="PF00069">
    <property type="entry name" value="Pkinase"/>
    <property type="match status" value="1"/>
</dbReference>
<dbReference type="SMART" id="SM00220">
    <property type="entry name" value="S_TKc"/>
    <property type="match status" value="1"/>
</dbReference>
<evidence type="ECO:0000259" key="7">
    <source>
        <dbReference type="PROSITE" id="PS50011"/>
    </source>
</evidence>
<feature type="binding site" evidence="5">
    <location>
        <position position="34"/>
    </location>
    <ligand>
        <name>ATP</name>
        <dbReference type="ChEBI" id="CHEBI:30616"/>
    </ligand>
</feature>